<evidence type="ECO:0000256" key="14">
    <source>
        <dbReference type="ARBA" id="ARBA00022840"/>
    </source>
</evidence>
<comment type="catalytic activity">
    <reaction evidence="17">
        <text>L-seryl-[protein] + ATP = O-phospho-L-seryl-[protein] + ADP + H(+)</text>
        <dbReference type="Rhea" id="RHEA:17989"/>
        <dbReference type="Rhea" id="RHEA-COMP:9863"/>
        <dbReference type="Rhea" id="RHEA-COMP:11604"/>
        <dbReference type="ChEBI" id="CHEBI:15378"/>
        <dbReference type="ChEBI" id="CHEBI:29999"/>
        <dbReference type="ChEBI" id="CHEBI:30616"/>
        <dbReference type="ChEBI" id="CHEBI:83421"/>
        <dbReference type="ChEBI" id="CHEBI:456216"/>
        <dbReference type="EC" id="2.7.11.1"/>
    </reaction>
</comment>
<evidence type="ECO:0000256" key="6">
    <source>
        <dbReference type="ARBA" id="ARBA00022490"/>
    </source>
</evidence>
<evidence type="ECO:0000256" key="16">
    <source>
        <dbReference type="ARBA" id="ARBA00047899"/>
    </source>
</evidence>
<dbReference type="SMART" id="SM00090">
    <property type="entry name" value="RIO"/>
    <property type="match status" value="1"/>
</dbReference>
<keyword evidence="24" id="KW-1185">Reference proteome</keyword>
<feature type="binding site" evidence="19">
    <location>
        <position position="28"/>
    </location>
    <ligand>
        <name>ATP</name>
        <dbReference type="ChEBI" id="CHEBI:30616"/>
    </ligand>
</feature>
<evidence type="ECO:0000313" key="23">
    <source>
        <dbReference type="EMBL" id="GBG66423.1"/>
    </source>
</evidence>
<dbReference type="InterPro" id="IPR008266">
    <property type="entry name" value="Tyr_kinase_AS"/>
</dbReference>
<proteinExistence type="inferred from homology"/>
<keyword evidence="7" id="KW-0690">Ribosome biogenesis</keyword>
<evidence type="ECO:0000256" key="15">
    <source>
        <dbReference type="ARBA" id="ARBA00022842"/>
    </source>
</evidence>
<dbReference type="SUPFAM" id="SSF56112">
    <property type="entry name" value="Protein kinase-like (PK-like)"/>
    <property type="match status" value="1"/>
</dbReference>
<feature type="compositionally biased region" description="Basic and acidic residues" evidence="21">
    <location>
        <begin position="300"/>
        <end position="311"/>
    </location>
</feature>
<dbReference type="PROSITE" id="PS00109">
    <property type="entry name" value="PROTEIN_KINASE_TYR"/>
    <property type="match status" value="1"/>
</dbReference>
<feature type="active site" description="Proton acceptor" evidence="18">
    <location>
        <position position="144"/>
    </location>
</feature>
<evidence type="ECO:0000256" key="1">
    <source>
        <dbReference type="ARBA" id="ARBA00001946"/>
    </source>
</evidence>
<feature type="compositionally biased region" description="Basic residues" evidence="21">
    <location>
        <begin position="466"/>
        <end position="482"/>
    </location>
</feature>
<feature type="binding site" evidence="20">
    <location>
        <position position="149"/>
    </location>
    <ligand>
        <name>Mg(2+)</name>
        <dbReference type="ChEBI" id="CHEBI:18420"/>
    </ligand>
</feature>
<keyword evidence="14 19" id="KW-0067">ATP-binding</keyword>
<accession>A0A388K905</accession>
<sequence length="482" mass="54546">MWGSGVFVDVKANVYHAVTSAGNELAIKVYKTSILVFKDRDRYVQGDFRFRNGYCRHNPRKMVKVWAEKEMRNLMRYVDWMMNALFSLKPQTRLQVDLMLFLLCWAAPRLKDATLTETQLGDCYAEVICAMRTLYQKCRLVHGDLSEYNMLFYEGRIYIIDVSQSVDLDHPRVLDFLREDCMHVTDFFQKKGVETMYLRELFDFVTDPTITEDTLDVYLEEAQARIKNRAIEPSAEEKVKEAVFRQAFIPRTLEQVVNHERDAERIASGKDLEGIYYQTLVGLKDDLSGVRQKPALLEAKQKSEKCRDEGNGGRGAGGGDGDGVGGERQAEDGKLAFTRSSGEGIDVQQDKGRWNAEDLSPLATVVSDEQHHKAEENGERCEMGGGDGERCEMGGGDASCEDESSVSGSGEDEDSSEGEESDGEGSTQRTKGKVGESREDRKAARKEHKKAVKAERRESRKEKVPKAVKKKKKKARERGRKR</sequence>
<comment type="catalytic activity">
    <reaction evidence="16">
        <text>L-threonyl-[protein] + ATP = O-phospho-L-threonyl-[protein] + ADP + H(+)</text>
        <dbReference type="Rhea" id="RHEA:46608"/>
        <dbReference type="Rhea" id="RHEA-COMP:11060"/>
        <dbReference type="Rhea" id="RHEA-COMP:11605"/>
        <dbReference type="ChEBI" id="CHEBI:15378"/>
        <dbReference type="ChEBI" id="CHEBI:30013"/>
        <dbReference type="ChEBI" id="CHEBI:30616"/>
        <dbReference type="ChEBI" id="CHEBI:61977"/>
        <dbReference type="ChEBI" id="CHEBI:456216"/>
        <dbReference type="EC" id="2.7.11.1"/>
    </reaction>
</comment>
<dbReference type="GO" id="GO:0046872">
    <property type="term" value="F:metal ion binding"/>
    <property type="evidence" value="ECO:0007669"/>
    <property type="project" value="UniProtKB-KW"/>
</dbReference>
<evidence type="ECO:0000256" key="20">
    <source>
        <dbReference type="PIRSR" id="PIRSR038147-3"/>
    </source>
</evidence>
<name>A0A388K905_CHABU</name>
<evidence type="ECO:0000256" key="12">
    <source>
        <dbReference type="ARBA" id="ARBA00022777"/>
    </source>
</evidence>
<dbReference type="EMBL" id="BFEA01000074">
    <property type="protein sequence ID" value="GBG66423.1"/>
    <property type="molecule type" value="Genomic_DNA"/>
</dbReference>
<dbReference type="FunFam" id="1.10.510.10:FF:000232">
    <property type="entry name" value="Serine/threonine-protein kinase RIO1"/>
    <property type="match status" value="1"/>
</dbReference>
<evidence type="ECO:0000256" key="13">
    <source>
        <dbReference type="ARBA" id="ARBA00022801"/>
    </source>
</evidence>
<evidence type="ECO:0000256" key="9">
    <source>
        <dbReference type="ARBA" id="ARBA00022679"/>
    </source>
</evidence>
<dbReference type="GO" id="GO:0016787">
    <property type="term" value="F:hydrolase activity"/>
    <property type="evidence" value="ECO:0007669"/>
    <property type="project" value="UniProtKB-KW"/>
</dbReference>
<feature type="region of interest" description="Disordered" evidence="21">
    <location>
        <begin position="300"/>
        <end position="482"/>
    </location>
</feature>
<comment type="caution">
    <text evidence="23">The sequence shown here is derived from an EMBL/GenBank/DDBJ whole genome shotgun (WGS) entry which is preliminary data.</text>
</comment>
<dbReference type="Gene3D" id="3.30.200.20">
    <property type="entry name" value="Phosphorylase Kinase, domain 1"/>
    <property type="match status" value="1"/>
</dbReference>
<evidence type="ECO:0000256" key="17">
    <source>
        <dbReference type="ARBA" id="ARBA00048679"/>
    </source>
</evidence>
<organism evidence="23 24">
    <name type="scientific">Chara braunii</name>
    <name type="common">Braun's stonewort</name>
    <dbReference type="NCBI Taxonomy" id="69332"/>
    <lineage>
        <taxon>Eukaryota</taxon>
        <taxon>Viridiplantae</taxon>
        <taxon>Streptophyta</taxon>
        <taxon>Charophyceae</taxon>
        <taxon>Charales</taxon>
        <taxon>Characeae</taxon>
        <taxon>Chara</taxon>
    </lineage>
</organism>
<protein>
    <recommendedName>
        <fullName evidence="5">Serine/threonine-protein kinase RIO1</fullName>
        <ecNumber evidence="4">2.7.11.1</ecNumber>
    </recommendedName>
</protein>
<dbReference type="InterPro" id="IPR000687">
    <property type="entry name" value="RIO_kinase"/>
</dbReference>
<keyword evidence="6" id="KW-0963">Cytoplasm</keyword>
<evidence type="ECO:0000256" key="7">
    <source>
        <dbReference type="ARBA" id="ARBA00022517"/>
    </source>
</evidence>
<keyword evidence="8" id="KW-0723">Serine/threonine-protein kinase</keyword>
<dbReference type="PANTHER" id="PTHR45723">
    <property type="entry name" value="SERINE/THREONINE-PROTEIN KINASE RIO1"/>
    <property type="match status" value="1"/>
</dbReference>
<dbReference type="InterPro" id="IPR051272">
    <property type="entry name" value="RIO-type_Ser/Thr_kinase"/>
</dbReference>
<dbReference type="InterPro" id="IPR018934">
    <property type="entry name" value="RIO_dom"/>
</dbReference>
<evidence type="ECO:0000256" key="8">
    <source>
        <dbReference type="ARBA" id="ARBA00022527"/>
    </source>
</evidence>
<feature type="compositionally biased region" description="Basic and acidic residues" evidence="21">
    <location>
        <begin position="452"/>
        <end position="465"/>
    </location>
</feature>
<dbReference type="Proteomes" id="UP000265515">
    <property type="component" value="Unassembled WGS sequence"/>
</dbReference>
<dbReference type="STRING" id="69332.A0A388K905"/>
<dbReference type="GO" id="GO:0004674">
    <property type="term" value="F:protein serine/threonine kinase activity"/>
    <property type="evidence" value="ECO:0007669"/>
    <property type="project" value="UniProtKB-KW"/>
</dbReference>
<evidence type="ECO:0000256" key="2">
    <source>
        <dbReference type="ARBA" id="ARBA00004496"/>
    </source>
</evidence>
<dbReference type="GO" id="GO:0042254">
    <property type="term" value="P:ribosome biogenesis"/>
    <property type="evidence" value="ECO:0007669"/>
    <property type="project" value="UniProtKB-KW"/>
</dbReference>
<dbReference type="InterPro" id="IPR017407">
    <property type="entry name" value="Ser/Thr_kinase_Rio1"/>
</dbReference>
<evidence type="ECO:0000256" key="3">
    <source>
        <dbReference type="ARBA" id="ARBA00009196"/>
    </source>
</evidence>
<dbReference type="PROSITE" id="PS01245">
    <property type="entry name" value="RIO1"/>
    <property type="match status" value="1"/>
</dbReference>
<feature type="active site" description="4-aspartylphosphate intermediate" evidence="18">
    <location>
        <position position="161"/>
    </location>
</feature>
<evidence type="ECO:0000256" key="11">
    <source>
        <dbReference type="ARBA" id="ARBA00022741"/>
    </source>
</evidence>
<feature type="compositionally biased region" description="Basic and acidic residues" evidence="21">
    <location>
        <begin position="368"/>
        <end position="392"/>
    </location>
</feature>
<dbReference type="GO" id="GO:0005737">
    <property type="term" value="C:cytoplasm"/>
    <property type="evidence" value="ECO:0007669"/>
    <property type="project" value="UniProtKB-SubCell"/>
</dbReference>
<keyword evidence="12" id="KW-0418">Kinase</keyword>
<comment type="cofactor">
    <cofactor evidence="1 20">
        <name>Mg(2+)</name>
        <dbReference type="ChEBI" id="CHEBI:18420"/>
    </cofactor>
</comment>
<dbReference type="Gramene" id="GBG66423">
    <property type="protein sequence ID" value="GBG66423"/>
    <property type="gene ID" value="CBR_g61467"/>
</dbReference>
<evidence type="ECO:0000256" key="21">
    <source>
        <dbReference type="SAM" id="MobiDB-lite"/>
    </source>
</evidence>
<feature type="compositionally biased region" description="Basic and acidic residues" evidence="21">
    <location>
        <begin position="433"/>
        <end position="442"/>
    </location>
</feature>
<evidence type="ECO:0000259" key="22">
    <source>
        <dbReference type="SMART" id="SM00090"/>
    </source>
</evidence>
<feature type="compositionally biased region" description="Acidic residues" evidence="21">
    <location>
        <begin position="399"/>
        <end position="423"/>
    </location>
</feature>
<evidence type="ECO:0000256" key="10">
    <source>
        <dbReference type="ARBA" id="ARBA00022723"/>
    </source>
</evidence>
<dbReference type="Pfam" id="PF01163">
    <property type="entry name" value="RIO1"/>
    <property type="match status" value="1"/>
</dbReference>
<dbReference type="PIRSF" id="PIRSF038147">
    <property type="entry name" value="Ser/Thr_PK_RIO1"/>
    <property type="match status" value="1"/>
</dbReference>
<evidence type="ECO:0000256" key="19">
    <source>
        <dbReference type="PIRSR" id="PIRSR038147-2"/>
    </source>
</evidence>
<evidence type="ECO:0000313" key="24">
    <source>
        <dbReference type="Proteomes" id="UP000265515"/>
    </source>
</evidence>
<feature type="binding site" evidence="19">
    <location>
        <position position="102"/>
    </location>
    <ligand>
        <name>ATP</name>
        <dbReference type="ChEBI" id="CHEBI:30616"/>
    </ligand>
</feature>
<evidence type="ECO:0000256" key="5">
    <source>
        <dbReference type="ARBA" id="ARBA00016038"/>
    </source>
</evidence>
<comment type="similarity">
    <text evidence="3">Belongs to the protein kinase superfamily. RIO-type Ser/Thr kinase family.</text>
</comment>
<gene>
    <name evidence="23" type="ORF">CBR_g61467</name>
</gene>
<feature type="domain" description="RIO kinase" evidence="22">
    <location>
        <begin position="1"/>
        <end position="207"/>
    </location>
</feature>
<dbReference type="Gene3D" id="1.10.510.10">
    <property type="entry name" value="Transferase(Phosphotransferase) domain 1"/>
    <property type="match status" value="1"/>
</dbReference>
<keyword evidence="15" id="KW-0460">Magnesium</keyword>
<dbReference type="AlphaFoldDB" id="A0A388K905"/>
<dbReference type="InterPro" id="IPR018935">
    <property type="entry name" value="RIO_kinase_CS"/>
</dbReference>
<dbReference type="GO" id="GO:0005524">
    <property type="term" value="F:ATP binding"/>
    <property type="evidence" value="ECO:0007669"/>
    <property type="project" value="UniProtKB-KW"/>
</dbReference>
<keyword evidence="10" id="KW-0479">Metal-binding</keyword>
<keyword evidence="13" id="KW-0378">Hydrolase</keyword>
<keyword evidence="11 19" id="KW-0547">Nucleotide-binding</keyword>
<evidence type="ECO:0000256" key="4">
    <source>
        <dbReference type="ARBA" id="ARBA00012513"/>
    </source>
</evidence>
<reference evidence="23 24" key="1">
    <citation type="journal article" date="2018" name="Cell">
        <title>The Chara Genome: Secondary Complexity and Implications for Plant Terrestrialization.</title>
        <authorList>
            <person name="Nishiyama T."/>
            <person name="Sakayama H."/>
            <person name="Vries J.D."/>
            <person name="Buschmann H."/>
            <person name="Saint-Marcoux D."/>
            <person name="Ullrich K.K."/>
            <person name="Haas F.B."/>
            <person name="Vanderstraeten L."/>
            <person name="Becker D."/>
            <person name="Lang D."/>
            <person name="Vosolsobe S."/>
            <person name="Rombauts S."/>
            <person name="Wilhelmsson P.K.I."/>
            <person name="Janitza P."/>
            <person name="Kern R."/>
            <person name="Heyl A."/>
            <person name="Rumpler F."/>
            <person name="Villalobos L.I.A.C."/>
            <person name="Clay J.M."/>
            <person name="Skokan R."/>
            <person name="Toyoda A."/>
            <person name="Suzuki Y."/>
            <person name="Kagoshima H."/>
            <person name="Schijlen E."/>
            <person name="Tajeshwar N."/>
            <person name="Catarino B."/>
            <person name="Hetherington A.J."/>
            <person name="Saltykova A."/>
            <person name="Bonnot C."/>
            <person name="Breuninger H."/>
            <person name="Symeonidi A."/>
            <person name="Radhakrishnan G.V."/>
            <person name="Van Nieuwerburgh F."/>
            <person name="Deforce D."/>
            <person name="Chang C."/>
            <person name="Karol K.G."/>
            <person name="Hedrich R."/>
            <person name="Ulvskov P."/>
            <person name="Glockner G."/>
            <person name="Delwiche C.F."/>
            <person name="Petrasek J."/>
            <person name="Van de Peer Y."/>
            <person name="Friml J."/>
            <person name="Beilby M."/>
            <person name="Dolan L."/>
            <person name="Kohara Y."/>
            <person name="Sugano S."/>
            <person name="Fujiyama A."/>
            <person name="Delaux P.-M."/>
            <person name="Quint M."/>
            <person name="TheiBen G."/>
            <person name="Hagemann M."/>
            <person name="Harholt J."/>
            <person name="Dunand C."/>
            <person name="Zachgo S."/>
            <person name="Langdale J."/>
            <person name="Maumus F."/>
            <person name="Straeten D.V.D."/>
            <person name="Gould S.B."/>
            <person name="Rensing S.A."/>
        </authorList>
    </citation>
    <scope>NUCLEOTIDE SEQUENCE [LARGE SCALE GENOMIC DNA]</scope>
    <source>
        <strain evidence="23 24">S276</strain>
    </source>
</reference>
<dbReference type="InterPro" id="IPR011009">
    <property type="entry name" value="Kinase-like_dom_sf"/>
</dbReference>
<feature type="compositionally biased region" description="Gly residues" evidence="21">
    <location>
        <begin position="312"/>
        <end position="326"/>
    </location>
</feature>
<evidence type="ECO:0000256" key="18">
    <source>
        <dbReference type="PIRSR" id="PIRSR038147-1"/>
    </source>
</evidence>
<keyword evidence="9" id="KW-0808">Transferase</keyword>
<dbReference type="EC" id="2.7.11.1" evidence="4"/>
<feature type="binding site" evidence="20">
    <location>
        <position position="161"/>
    </location>
    <ligand>
        <name>Mg(2+)</name>
        <dbReference type="ChEBI" id="CHEBI:18420"/>
    </ligand>
</feature>
<dbReference type="OrthoDB" id="205248at2759"/>
<comment type="subcellular location">
    <subcellularLocation>
        <location evidence="2">Cytoplasm</location>
    </subcellularLocation>
</comment>